<dbReference type="Proteomes" id="UP000694866">
    <property type="component" value="Unplaced"/>
</dbReference>
<evidence type="ECO:0000256" key="1">
    <source>
        <dbReference type="SAM" id="MobiDB-lite"/>
    </source>
</evidence>
<feature type="compositionally biased region" description="Polar residues" evidence="1">
    <location>
        <begin position="179"/>
        <end position="192"/>
    </location>
</feature>
<name>A0A9R1UAM7_9HYME</name>
<keyword evidence="2" id="KW-1185">Reference proteome</keyword>
<dbReference type="RefSeq" id="XP_011313276.1">
    <property type="nucleotide sequence ID" value="XM_011314974.1"/>
</dbReference>
<feature type="compositionally biased region" description="Basic and acidic residues" evidence="1">
    <location>
        <begin position="94"/>
        <end position="106"/>
    </location>
</feature>
<evidence type="ECO:0000313" key="2">
    <source>
        <dbReference type="Proteomes" id="UP000694866"/>
    </source>
</evidence>
<feature type="region of interest" description="Disordered" evidence="1">
    <location>
        <begin position="79"/>
        <end position="204"/>
    </location>
</feature>
<dbReference type="GeneID" id="105272749"/>
<organism evidence="2 3">
    <name type="scientific">Fopius arisanus</name>
    <dbReference type="NCBI Taxonomy" id="64838"/>
    <lineage>
        <taxon>Eukaryota</taxon>
        <taxon>Metazoa</taxon>
        <taxon>Ecdysozoa</taxon>
        <taxon>Arthropoda</taxon>
        <taxon>Hexapoda</taxon>
        <taxon>Insecta</taxon>
        <taxon>Pterygota</taxon>
        <taxon>Neoptera</taxon>
        <taxon>Endopterygota</taxon>
        <taxon>Hymenoptera</taxon>
        <taxon>Apocrita</taxon>
        <taxon>Ichneumonoidea</taxon>
        <taxon>Braconidae</taxon>
        <taxon>Opiinae</taxon>
        <taxon>Fopius</taxon>
    </lineage>
</organism>
<feature type="region of interest" description="Disordered" evidence="1">
    <location>
        <begin position="1"/>
        <end position="41"/>
    </location>
</feature>
<feature type="compositionally biased region" description="Basic and acidic residues" evidence="1">
    <location>
        <begin position="118"/>
        <end position="137"/>
    </location>
</feature>
<protein>
    <submittedName>
        <fullName evidence="3">Uncharacterized protein</fullName>
    </submittedName>
</protein>
<reference evidence="3" key="1">
    <citation type="submission" date="2025-08" db="UniProtKB">
        <authorList>
            <consortium name="RefSeq"/>
        </authorList>
    </citation>
    <scope>IDENTIFICATION</scope>
    <source>
        <strain evidence="3">USDA-PBARC FA_bdor</strain>
        <tissue evidence="3">Whole organism</tissue>
    </source>
</reference>
<proteinExistence type="predicted"/>
<feature type="compositionally biased region" description="Acidic residues" evidence="1">
    <location>
        <begin position="144"/>
        <end position="156"/>
    </location>
</feature>
<accession>A0A9R1UAM7</accession>
<dbReference type="KEGG" id="fas:105272749"/>
<evidence type="ECO:0000313" key="3">
    <source>
        <dbReference type="RefSeq" id="XP_011313276.1"/>
    </source>
</evidence>
<feature type="compositionally biased region" description="Basic and acidic residues" evidence="1">
    <location>
        <begin position="157"/>
        <end position="177"/>
    </location>
</feature>
<sequence length="204" mass="23099">MSTRSKLVELEGRRKENKEERKLEEERSGGSRGKQNAEKMETERVAAMRAELELLREKLKGRPEQPGQPEDGEVLFQMATRSEPVQVLKGRGMNKKEGRKLEEKGKGGSQNKQNAGKTEAERVAAMRAELEVLREQLKGQSGQPDDEKEPDGESDEDGKNRGKENEEGRKKGEERVKPNGTQSTGRRNSKNFNGWWRGPLLQET</sequence>
<gene>
    <name evidence="3" type="primary">LOC105272749</name>
</gene>
<dbReference type="AlphaFoldDB" id="A0A9R1UAM7"/>